<evidence type="ECO:0000313" key="5">
    <source>
        <dbReference type="EMBL" id="CAL4788475.1"/>
    </source>
</evidence>
<organism evidence="3">
    <name type="scientific">Cladocopium goreaui</name>
    <dbReference type="NCBI Taxonomy" id="2562237"/>
    <lineage>
        <taxon>Eukaryota</taxon>
        <taxon>Sar</taxon>
        <taxon>Alveolata</taxon>
        <taxon>Dinophyceae</taxon>
        <taxon>Suessiales</taxon>
        <taxon>Symbiodiniaceae</taxon>
        <taxon>Cladocopium</taxon>
    </lineage>
</organism>
<feature type="coiled-coil region" evidence="1">
    <location>
        <begin position="433"/>
        <end position="460"/>
    </location>
</feature>
<reference evidence="3" key="1">
    <citation type="submission" date="2022-10" db="EMBL/GenBank/DDBJ databases">
        <authorList>
            <person name="Chen Y."/>
            <person name="Dougan E. K."/>
            <person name="Chan C."/>
            <person name="Rhodes N."/>
            <person name="Thang M."/>
        </authorList>
    </citation>
    <scope>NUCLEOTIDE SEQUENCE</scope>
</reference>
<sequence length="1063" mass="118063">MGVKRKSTGGSAKAKVQKPDPSGMFSHVKVVTDWLRDNVTPVGGPDKFLEKKYATKETVDHVRCTYAVELSEGVHCLRPYHLAWRSDFGLSSLLEPEELYTLAELYLTEGFRTDAALPGVERIAVTKPDSAFLEAPYKSLPPVAGIGHSDEIPPFSVAYVKGWRRSITALIVAECLRSLSLDFGELTDVYKKSMSTVHATYGHYDHVRDQVMASRGMFLTFSTRRAPHCFNLMRQMQVLDRAGAKDVWESAAAVARAFKIGKFESEAIHNLQNKVAAPVVEALREAVRCRGMRGFLQHEIIARDIFNVAFSSGSANGGGYEVWTGYLTNKEDNVLVLLLVRRMCRDWDKLMPSMRKAWNFKDTSGLHAACGGFIYFMNLLKEKLPTAEFEKVHEELEVQFMMGFLDPDIHHALETTAPPAPVDSVQFLRNVWNEIVQRNIREIEDRDRELAEKVASATLEQIRLKFDADMEILKQRVPTKEKEAHEAALDIKYLQQRQKTGQDFTKAWMEKHCNFLLLPSDGAMTSSIRYILALVDGTVLPANASVVQNALNTLATVLSLSVNNTGHVQLPVPHTNTTASALLKHRRTIEDGLMAADVDVTQTVALQFSLPPDARSSDRRTSIQTCIFAAPASATKQSAWTPPSLIGPLPLIKSSDMIGYDADARPGPSARTEQKGLSVHNGILDAYLDGLTKGSEDNVIIFDILPNRYAEFGRAVCERLLAGRSPYVSYLGLLKEQQKDNIVAVEEMVYNHWDASPQAPAKQRPKQELQTPSLSILLWQRNKPAFPQNLLDKFVEGSDQKAEVDRMKKELESLWPTAGTADSAASVVARAAGSPDFTGSTVLDLKREVDLPKTPSSVFSEDKLALCPGKQNRPAILVTKSFDIFVGNMNAEGMEVPAGELFGFNLGSFEMRICKGAGADEAHVLPWRLESDMTLVAFEKVPMPFCQFLCKMGQERGIAELAVWDHEAPADSGSSEPVMVPWRYDVKPDPSMSTNCFKPNALAGNFDHQAHKPATLGCVFAGAMNKVPRQATCKHAALVWEAGRLKLGRHFAYILYYVAFRYY</sequence>
<dbReference type="EMBL" id="CAMXCT030002892">
    <property type="protein sequence ID" value="CAL4788475.1"/>
    <property type="molecule type" value="Genomic_DNA"/>
</dbReference>
<reference evidence="4" key="2">
    <citation type="submission" date="2024-04" db="EMBL/GenBank/DDBJ databases">
        <authorList>
            <person name="Chen Y."/>
            <person name="Shah S."/>
            <person name="Dougan E. K."/>
            <person name="Thang M."/>
            <person name="Chan C."/>
        </authorList>
    </citation>
    <scope>NUCLEOTIDE SEQUENCE [LARGE SCALE GENOMIC DNA]</scope>
</reference>
<comment type="caution">
    <text evidence="3">The sequence shown here is derived from an EMBL/GenBank/DDBJ whole genome shotgun (WGS) entry which is preliminary data.</text>
</comment>
<gene>
    <name evidence="3" type="ORF">C1SCF055_LOCUS27235</name>
</gene>
<name>A0A9P1G5V9_9DINO</name>
<protein>
    <submittedName>
        <fullName evidence="5">7,8-didemethyl-8-hydroxy-5-deazariboflavin synthase</fullName>
    </submittedName>
</protein>
<keyword evidence="1" id="KW-0175">Coiled coil</keyword>
<evidence type="ECO:0000256" key="1">
    <source>
        <dbReference type="SAM" id="Coils"/>
    </source>
</evidence>
<feature type="region of interest" description="Disordered" evidence="2">
    <location>
        <begin position="1"/>
        <end position="21"/>
    </location>
</feature>
<proteinExistence type="predicted"/>
<evidence type="ECO:0000256" key="2">
    <source>
        <dbReference type="SAM" id="MobiDB-lite"/>
    </source>
</evidence>
<dbReference type="EMBL" id="CAMXCT010002892">
    <property type="protein sequence ID" value="CAI4001163.1"/>
    <property type="molecule type" value="Genomic_DNA"/>
</dbReference>
<dbReference type="Proteomes" id="UP001152797">
    <property type="component" value="Unassembled WGS sequence"/>
</dbReference>
<dbReference type="EMBL" id="CAMXCT020002892">
    <property type="protein sequence ID" value="CAL1154538.1"/>
    <property type="molecule type" value="Genomic_DNA"/>
</dbReference>
<evidence type="ECO:0000313" key="4">
    <source>
        <dbReference type="EMBL" id="CAL1154538.1"/>
    </source>
</evidence>
<evidence type="ECO:0000313" key="6">
    <source>
        <dbReference type="Proteomes" id="UP001152797"/>
    </source>
</evidence>
<evidence type="ECO:0000313" key="3">
    <source>
        <dbReference type="EMBL" id="CAI4001163.1"/>
    </source>
</evidence>
<keyword evidence="6" id="KW-1185">Reference proteome</keyword>
<dbReference type="OrthoDB" id="445522at2759"/>
<dbReference type="AlphaFoldDB" id="A0A9P1G5V9"/>
<accession>A0A9P1G5V9</accession>